<dbReference type="GO" id="GO:0006888">
    <property type="term" value="P:endoplasmic reticulum to Golgi vesicle-mediated transport"/>
    <property type="evidence" value="ECO:0007669"/>
    <property type="project" value="TreeGrafter"/>
</dbReference>
<evidence type="ECO:0000313" key="1">
    <source>
        <dbReference type="EMBL" id="CEK56380.1"/>
    </source>
</evidence>
<dbReference type="GO" id="GO:0031902">
    <property type="term" value="C:late endosome membrane"/>
    <property type="evidence" value="ECO:0007669"/>
    <property type="project" value="TreeGrafter"/>
</dbReference>
<organism evidence="1">
    <name type="scientific">Arion vulgaris</name>
    <dbReference type="NCBI Taxonomy" id="1028688"/>
    <lineage>
        <taxon>Eukaryota</taxon>
        <taxon>Metazoa</taxon>
        <taxon>Spiralia</taxon>
        <taxon>Lophotrochozoa</taxon>
        <taxon>Mollusca</taxon>
        <taxon>Gastropoda</taxon>
        <taxon>Heterobranchia</taxon>
        <taxon>Euthyneura</taxon>
        <taxon>Panpulmonata</taxon>
        <taxon>Eupulmonata</taxon>
        <taxon>Stylommatophora</taxon>
        <taxon>Helicina</taxon>
        <taxon>Arionoidea</taxon>
        <taxon>Arionidae</taxon>
        <taxon>Arion</taxon>
    </lineage>
</organism>
<dbReference type="GO" id="GO:0005886">
    <property type="term" value="C:plasma membrane"/>
    <property type="evidence" value="ECO:0007669"/>
    <property type="project" value="TreeGrafter"/>
</dbReference>
<name>A0A0B6YLM2_9EUPU</name>
<reference evidence="1" key="1">
    <citation type="submission" date="2014-12" db="EMBL/GenBank/DDBJ databases">
        <title>Insight into the proteome of Arion vulgaris.</title>
        <authorList>
            <person name="Aradska J."/>
            <person name="Bulat T."/>
            <person name="Smidak R."/>
            <person name="Sarate P."/>
            <person name="Gangsoo J."/>
            <person name="Sialana F."/>
            <person name="Bilban M."/>
            <person name="Lubec G."/>
        </authorList>
    </citation>
    <scope>NUCLEOTIDE SEQUENCE</scope>
    <source>
        <tissue evidence="1">Skin</tissue>
    </source>
</reference>
<gene>
    <name evidence="1" type="primary">ORF27500</name>
</gene>
<dbReference type="GO" id="GO:0005789">
    <property type="term" value="C:endoplasmic reticulum membrane"/>
    <property type="evidence" value="ECO:0007669"/>
    <property type="project" value="TreeGrafter"/>
</dbReference>
<evidence type="ECO:0008006" key="2">
    <source>
        <dbReference type="Google" id="ProtNLM"/>
    </source>
</evidence>
<dbReference type="EMBL" id="HACG01009515">
    <property type="protein sequence ID" value="CEK56380.1"/>
    <property type="molecule type" value="Transcribed_RNA"/>
</dbReference>
<dbReference type="AlphaFoldDB" id="A0A0B6YLM2"/>
<accession>A0A0B6YLM2</accession>
<dbReference type="InterPro" id="IPR053202">
    <property type="entry name" value="EGF_Rcpt_Signaling_Reg"/>
</dbReference>
<dbReference type="GO" id="GO:0016197">
    <property type="term" value="P:endosomal transport"/>
    <property type="evidence" value="ECO:0007669"/>
    <property type="project" value="TreeGrafter"/>
</dbReference>
<dbReference type="PANTHER" id="PTHR34009">
    <property type="entry name" value="PROTEIN STAR"/>
    <property type="match status" value="1"/>
</dbReference>
<protein>
    <recommendedName>
        <fullName evidence="2">Methyltransferase FkbM domain-containing protein</fullName>
    </recommendedName>
</protein>
<proteinExistence type="predicted"/>
<dbReference type="PANTHER" id="PTHR34009:SF2">
    <property type="entry name" value="PROTEIN STAR"/>
    <property type="match status" value="1"/>
</dbReference>
<feature type="non-terminal residue" evidence="1">
    <location>
        <position position="1"/>
    </location>
</feature>
<sequence>KMFHPTTGDYRLENAEKSDFSRGQSAIIDDLLEGKENGFFVDIGAGDGETNSVSLYFERERKWHGVLVEADETKHRLSIAKNRRSELWNFRIQFDNKIDTDLDNVVRPDQLFEMLNHDVIDLLIVNLKGSELDIISHIDFTKYNIKVITIERSEE</sequence>
<dbReference type="GO" id="GO:0005794">
    <property type="term" value="C:Golgi apparatus"/>
    <property type="evidence" value="ECO:0007669"/>
    <property type="project" value="TreeGrafter"/>
</dbReference>
<feature type="non-terminal residue" evidence="1">
    <location>
        <position position="155"/>
    </location>
</feature>